<dbReference type="PRINTS" id="PR01415">
    <property type="entry name" value="ANKYRIN"/>
</dbReference>
<reference evidence="7 8" key="1">
    <citation type="submission" date="2019-07" db="EMBL/GenBank/DDBJ databases">
        <title>Genomics analysis of Aphanomyces spp. identifies a new class of oomycete effector associated with host adaptation.</title>
        <authorList>
            <person name="Gaulin E."/>
        </authorList>
    </citation>
    <scope>NUCLEOTIDE SEQUENCE [LARGE SCALE GENOMIC DNA]</scope>
    <source>
        <strain evidence="7 8">ATCC 201684</strain>
    </source>
</reference>
<dbReference type="Gene3D" id="1.25.40.20">
    <property type="entry name" value="Ankyrin repeat-containing domain"/>
    <property type="match status" value="3"/>
</dbReference>
<evidence type="ECO:0000256" key="2">
    <source>
        <dbReference type="ARBA" id="ARBA00023043"/>
    </source>
</evidence>
<feature type="repeat" description="ANK" evidence="3">
    <location>
        <begin position="529"/>
        <end position="558"/>
    </location>
</feature>
<feature type="region of interest" description="Disordered" evidence="4">
    <location>
        <begin position="156"/>
        <end position="176"/>
    </location>
</feature>
<feature type="repeat" description="ANK" evidence="3">
    <location>
        <begin position="626"/>
        <end position="658"/>
    </location>
</feature>
<dbReference type="PANTHER" id="PTHR24198">
    <property type="entry name" value="ANKYRIN REPEAT AND PROTEIN KINASE DOMAIN-CONTAINING PROTEIN"/>
    <property type="match status" value="1"/>
</dbReference>
<feature type="transmembrane region" description="Helical" evidence="5">
    <location>
        <begin position="292"/>
        <end position="316"/>
    </location>
</feature>
<gene>
    <name evidence="7" type="ORF">Ae201684_008532</name>
</gene>
<proteinExistence type="predicted"/>
<dbReference type="InterPro" id="IPR000157">
    <property type="entry name" value="TIR_dom"/>
</dbReference>
<keyword evidence="2 3" id="KW-0040">ANK repeat</keyword>
<evidence type="ECO:0000256" key="3">
    <source>
        <dbReference type="PROSITE-ProRule" id="PRU00023"/>
    </source>
</evidence>
<organism evidence="7 8">
    <name type="scientific">Aphanomyces euteiches</name>
    <dbReference type="NCBI Taxonomy" id="100861"/>
    <lineage>
        <taxon>Eukaryota</taxon>
        <taxon>Sar</taxon>
        <taxon>Stramenopiles</taxon>
        <taxon>Oomycota</taxon>
        <taxon>Saprolegniomycetes</taxon>
        <taxon>Saprolegniales</taxon>
        <taxon>Verrucalvaceae</taxon>
        <taxon>Aphanomyces</taxon>
    </lineage>
</organism>
<feature type="repeat" description="ANK" evidence="3">
    <location>
        <begin position="458"/>
        <end position="490"/>
    </location>
</feature>
<feature type="repeat" description="ANK" evidence="3">
    <location>
        <begin position="765"/>
        <end position="797"/>
    </location>
</feature>
<dbReference type="InterPro" id="IPR036770">
    <property type="entry name" value="Ankyrin_rpt-contain_sf"/>
</dbReference>
<feature type="compositionally biased region" description="Basic and acidic residues" evidence="4">
    <location>
        <begin position="163"/>
        <end position="172"/>
    </location>
</feature>
<evidence type="ECO:0000259" key="6">
    <source>
        <dbReference type="PROSITE" id="PS50104"/>
    </source>
</evidence>
<keyword evidence="8" id="KW-1185">Reference proteome</keyword>
<dbReference type="Pfam" id="PF00023">
    <property type="entry name" value="Ank"/>
    <property type="match status" value="2"/>
</dbReference>
<keyword evidence="5" id="KW-0472">Membrane</keyword>
<sequence length="1149" mass="128467">MCSYGLTHLYLEEGIPSVTLLTQHSRDRRPAERHYWMSHGRGHHDRIDEDPTTSYTSIMSPLPIVINEVDRRNDPLAGSLAASSIAPCLESPSAEEFVHTREDILVVTDKGVRIQYGPMGSTEHDDMSYEEVNINHNSTRSSWSYADFQRRAPQVPPAMTPVHSEHNPDDLPFRISNDAKRRRGNTMSYLEESPRAPSTGSFGSRWRNSFFAFRLISSSAVLLVVAAACLTLHELSKKKHHWCPNMVDATKYSRIVVISSLVEAILVVPALIPSYCGLYRVSETRKVIRRPFLQICEIVVVAQMVVYGVQLILWIFRMVEEQPSTCGAKEKHFESTDKLIIYVKLWSILPIGVLLWWQITVFCLFRTHLKLQIGSANDSKHSANLKGWLKRLFTLPAFGRRNKIIRQLRTDLFKAAMTGDVVSAEQLLEQSVRLLGREFASKKLYHEPRMWLWAFARSRKNPLHVAVARSDIAMIELFMKYRFDVNARDKVSRVNFNFGLFFKWTRLMVKTQDFMQPPADSMFVTVFVTPLQVAVQNGHIEAVRTLLKHNADVDKLPRASFYHQSAVKPPIFFADHVQVMKLLLAHQTNLLYVQTHGARVVTPLQRNVLTFRTTQANLLEEYGSDVALTPLHTAAAADDHKRVESLVRSGLDPDVLGELVAGFYQRTPLHWAAISGSANSARHLLAHGANPMAVDRFGRTPLHWAARNNHVQVVQLLLEYKADANAMDSDGYPVLCVAAQAEGVSVEVIGLLVSAGADLAFKDRDGNTPLHIALINENRQTAVSLLRNNADIMATNLAGQRAVDCTTSTELQFAVKKEAGSRDVMISYTHARSHVAKAVRDYLVGEHARMTCWMDTMDPSGIGGGAVWREEIARGIYNAKVVVAVVCDGYSRSEWCLKELAFARLARTPAVVLVVDPNGMSSEVERYVSSEFILPFGDFNPDAPAFPDHIVSTIRTAMQSKGMPLVPAITTVIDGNAPYRRVLICFSAKDSFVDRICYSLQSRGYIPVAATKPLSDMDFTEGPDADALLASSTVVFVLGPNWNQKANFGGLERALSQATQCHKRIVPIVVGDQCLDFSRLYSLSRTLWYPFLDGVAFDASFDYLATHLSLELPLMKKKKEAVNRASHGDASFLNFYDDDASSSVSSAFV</sequence>
<dbReference type="Pfam" id="PF12796">
    <property type="entry name" value="Ank_2"/>
    <property type="match status" value="1"/>
</dbReference>
<dbReference type="Gene3D" id="3.40.50.10140">
    <property type="entry name" value="Toll/interleukin-1 receptor homology (TIR) domain"/>
    <property type="match status" value="1"/>
</dbReference>
<dbReference type="SUPFAM" id="SSF48403">
    <property type="entry name" value="Ankyrin repeat"/>
    <property type="match status" value="2"/>
</dbReference>
<feature type="transmembrane region" description="Helical" evidence="5">
    <location>
        <begin position="339"/>
        <end position="359"/>
    </location>
</feature>
<dbReference type="SMART" id="SM00248">
    <property type="entry name" value="ANK"/>
    <property type="match status" value="8"/>
</dbReference>
<dbReference type="InterPro" id="IPR035897">
    <property type="entry name" value="Toll_tir_struct_dom_sf"/>
</dbReference>
<name>A0A6G0X4H6_9STRA</name>
<dbReference type="PROSITE" id="PS50297">
    <property type="entry name" value="ANK_REP_REGION"/>
    <property type="match status" value="5"/>
</dbReference>
<feature type="domain" description="TIR" evidence="6">
    <location>
        <begin position="820"/>
        <end position="958"/>
    </location>
</feature>
<feature type="repeat" description="ANK" evidence="3">
    <location>
        <begin position="664"/>
        <end position="696"/>
    </location>
</feature>
<evidence type="ECO:0000256" key="1">
    <source>
        <dbReference type="ARBA" id="ARBA00022737"/>
    </source>
</evidence>
<evidence type="ECO:0000313" key="8">
    <source>
        <dbReference type="Proteomes" id="UP000481153"/>
    </source>
</evidence>
<dbReference type="AlphaFoldDB" id="A0A6G0X4H6"/>
<feature type="transmembrane region" description="Helical" evidence="5">
    <location>
        <begin position="211"/>
        <end position="232"/>
    </location>
</feature>
<keyword evidence="5" id="KW-1133">Transmembrane helix</keyword>
<evidence type="ECO:0000256" key="5">
    <source>
        <dbReference type="SAM" id="Phobius"/>
    </source>
</evidence>
<accession>A0A6G0X4H6</accession>
<dbReference type="EMBL" id="VJMJ01000103">
    <property type="protein sequence ID" value="KAF0734870.1"/>
    <property type="molecule type" value="Genomic_DNA"/>
</dbReference>
<dbReference type="SUPFAM" id="SSF52200">
    <property type="entry name" value="Toll/Interleukin receptor TIR domain"/>
    <property type="match status" value="1"/>
</dbReference>
<dbReference type="GO" id="GO:0007165">
    <property type="term" value="P:signal transduction"/>
    <property type="evidence" value="ECO:0007669"/>
    <property type="project" value="InterPro"/>
</dbReference>
<feature type="repeat" description="ANK" evidence="3">
    <location>
        <begin position="697"/>
        <end position="729"/>
    </location>
</feature>
<evidence type="ECO:0000256" key="4">
    <source>
        <dbReference type="SAM" id="MobiDB-lite"/>
    </source>
</evidence>
<evidence type="ECO:0000313" key="7">
    <source>
        <dbReference type="EMBL" id="KAF0734870.1"/>
    </source>
</evidence>
<dbReference type="InterPro" id="IPR002110">
    <property type="entry name" value="Ankyrin_rpt"/>
</dbReference>
<dbReference type="Proteomes" id="UP000481153">
    <property type="component" value="Unassembled WGS sequence"/>
</dbReference>
<dbReference type="Pfam" id="PF13676">
    <property type="entry name" value="TIR_2"/>
    <property type="match status" value="1"/>
</dbReference>
<dbReference type="VEuPathDB" id="FungiDB:AeMF1_010412"/>
<dbReference type="PROSITE" id="PS50104">
    <property type="entry name" value="TIR"/>
    <property type="match status" value="1"/>
</dbReference>
<keyword evidence="5" id="KW-0812">Transmembrane</keyword>
<dbReference type="PANTHER" id="PTHR24198:SF193">
    <property type="match status" value="1"/>
</dbReference>
<feature type="transmembrane region" description="Helical" evidence="5">
    <location>
        <begin position="252"/>
        <end position="272"/>
    </location>
</feature>
<keyword evidence="1" id="KW-0677">Repeat</keyword>
<protein>
    <recommendedName>
        <fullName evidence="6">TIR domain-containing protein</fullName>
    </recommendedName>
</protein>
<comment type="caution">
    <text evidence="7">The sequence shown here is derived from an EMBL/GenBank/DDBJ whole genome shotgun (WGS) entry which is preliminary data.</text>
</comment>
<dbReference type="PROSITE" id="PS50088">
    <property type="entry name" value="ANK_REPEAT"/>
    <property type="match status" value="6"/>
</dbReference>